<evidence type="ECO:0000313" key="1">
    <source>
        <dbReference type="EMBL" id="MFC0314686.1"/>
    </source>
</evidence>
<proteinExistence type="predicted"/>
<keyword evidence="2" id="KW-1185">Reference proteome</keyword>
<dbReference type="RefSeq" id="WP_382362678.1">
    <property type="nucleotide sequence ID" value="NZ_JBHLWV010000016.1"/>
</dbReference>
<evidence type="ECO:0000313" key="2">
    <source>
        <dbReference type="Proteomes" id="UP001589783"/>
    </source>
</evidence>
<reference evidence="1 2" key="1">
    <citation type="submission" date="2024-09" db="EMBL/GenBank/DDBJ databases">
        <authorList>
            <person name="Sun Q."/>
            <person name="Mori K."/>
        </authorList>
    </citation>
    <scope>NUCLEOTIDE SEQUENCE [LARGE SCALE GENOMIC DNA]</scope>
    <source>
        <strain evidence="1 2">CCM 7957</strain>
    </source>
</reference>
<gene>
    <name evidence="1" type="ORF">ACFFJD_07450</name>
</gene>
<dbReference type="EMBL" id="JBHLWV010000016">
    <property type="protein sequence ID" value="MFC0314686.1"/>
    <property type="molecule type" value="Genomic_DNA"/>
</dbReference>
<organism evidence="1 2">
    <name type="scientific">Gordonia phosphorivorans</name>
    <dbReference type="NCBI Taxonomy" id="1056982"/>
    <lineage>
        <taxon>Bacteria</taxon>
        <taxon>Bacillati</taxon>
        <taxon>Actinomycetota</taxon>
        <taxon>Actinomycetes</taxon>
        <taxon>Mycobacteriales</taxon>
        <taxon>Gordoniaceae</taxon>
        <taxon>Gordonia</taxon>
    </lineage>
</organism>
<comment type="caution">
    <text evidence="1">The sequence shown here is derived from an EMBL/GenBank/DDBJ whole genome shotgun (WGS) entry which is preliminary data.</text>
</comment>
<accession>A0ABV6H734</accession>
<protein>
    <submittedName>
        <fullName evidence="1">Uncharacterized protein</fullName>
    </submittedName>
</protein>
<sequence>MNLFISAGNIVLILLVTLSALLTLRPAAVKVLDCLRRRLHS</sequence>
<name>A0ABV6H734_9ACTN</name>
<dbReference type="Proteomes" id="UP001589783">
    <property type="component" value="Unassembled WGS sequence"/>
</dbReference>